<sequence>MSTISPNPQIPLPPTQQNLEKQSQDTNLHYHGFGVSPLLGSDDVVMHVHSNQTANQQDKGGYYPGDAPPNPEYEPITEYPMHVDILENHSGLFWYHPHVHTVSDTQIRAGMSGGIIVEGFDRYYPISKNIPPDNGKPITEQVMLFKDFNDVLKSDPNKTYNCFTLNGQVNPKMTIKPGEVQFWRIGNIGADTYLNLQLLDSKDKQKQVPLYILARDSNNITTHPIETTGPILVPPASRVELLVVGGDTANETYNLVSQLLPEFPTQPVYQLATVQVEGNPVKYNTRGKALDKFITEQTPAKDDKTLPILEELAKMPYCKGSIYTKDCVIEPSTDKKSDLYRTFTFDSAILNDPKQTVVSRINAKLYDENRIDTVATLHTNEEWTLINADAPVGTSQPTPHAFHIHQLDFIVTDVTLPPEYLFPKKAKDQYPPVTNDKPYDNNAATCIYQKKNVLPLPNKNGDYEGYVCKLTQNGYRDTINLPLNSITKIRIPFSNPSIAGTFVYHCHILIDEDTGMMQNIKVIDPLPGKLLKAGTSTPSMNSVSSNLQRIVD</sequence>
<dbReference type="InterPro" id="IPR008972">
    <property type="entry name" value="Cupredoxin"/>
</dbReference>
<dbReference type="InterPro" id="IPR011706">
    <property type="entry name" value="Cu-oxidase_C"/>
</dbReference>
<proteinExistence type="predicted"/>
<dbReference type="EMBL" id="JAAHFQ010000485">
    <property type="protein sequence ID" value="NER30088.1"/>
    <property type="molecule type" value="Genomic_DNA"/>
</dbReference>
<reference evidence="5" key="1">
    <citation type="submission" date="2019-11" db="EMBL/GenBank/DDBJ databases">
        <title>Genomic insights into an expanded diversity of filamentous marine cyanobacteria reveals the extraordinary biosynthetic potential of Moorea and Okeania.</title>
        <authorList>
            <person name="Ferreira Leao T."/>
            <person name="Wang M."/>
            <person name="Moss N."/>
            <person name="Da Silva R."/>
            <person name="Sanders J."/>
            <person name="Nurk S."/>
            <person name="Gurevich A."/>
            <person name="Humphrey G."/>
            <person name="Reher R."/>
            <person name="Zhu Q."/>
            <person name="Belda-Ferre P."/>
            <person name="Glukhov E."/>
            <person name="Rex R."/>
            <person name="Dorrestein P.C."/>
            <person name="Knight R."/>
            <person name="Pevzner P."/>
            <person name="Gerwick W.H."/>
            <person name="Gerwick L."/>
        </authorList>
    </citation>
    <scope>NUCLEOTIDE SEQUENCE</scope>
    <source>
        <strain evidence="5">SIO1C4</strain>
    </source>
</reference>
<dbReference type="InterPro" id="IPR045087">
    <property type="entry name" value="Cu-oxidase_fam"/>
</dbReference>
<dbReference type="PROSITE" id="PS00079">
    <property type="entry name" value="MULTICOPPER_OXIDASE1"/>
    <property type="match status" value="1"/>
</dbReference>
<dbReference type="SUPFAM" id="SSF49503">
    <property type="entry name" value="Cupredoxins"/>
    <property type="match status" value="3"/>
</dbReference>
<keyword evidence="1" id="KW-0479">Metal-binding</keyword>
<dbReference type="GO" id="GO:0005507">
    <property type="term" value="F:copper ion binding"/>
    <property type="evidence" value="ECO:0007669"/>
    <property type="project" value="InterPro"/>
</dbReference>
<feature type="region of interest" description="Disordered" evidence="3">
    <location>
        <begin position="1"/>
        <end position="22"/>
    </location>
</feature>
<evidence type="ECO:0000313" key="5">
    <source>
        <dbReference type="EMBL" id="NER30088.1"/>
    </source>
</evidence>
<accession>A0A6B3NLL9</accession>
<dbReference type="Pfam" id="PF07731">
    <property type="entry name" value="Cu-oxidase_2"/>
    <property type="match status" value="1"/>
</dbReference>
<dbReference type="PANTHER" id="PTHR11709">
    <property type="entry name" value="MULTI-COPPER OXIDASE"/>
    <property type="match status" value="1"/>
</dbReference>
<name>A0A6B3NLL9_9CYAN</name>
<evidence type="ECO:0000256" key="1">
    <source>
        <dbReference type="ARBA" id="ARBA00022723"/>
    </source>
</evidence>
<keyword evidence="2" id="KW-0560">Oxidoreductase</keyword>
<dbReference type="AlphaFoldDB" id="A0A6B3NLL9"/>
<organism evidence="5">
    <name type="scientific">Symploca sp. SIO1C4</name>
    <dbReference type="NCBI Taxonomy" id="2607765"/>
    <lineage>
        <taxon>Bacteria</taxon>
        <taxon>Bacillati</taxon>
        <taxon>Cyanobacteriota</taxon>
        <taxon>Cyanophyceae</taxon>
        <taxon>Coleofasciculales</taxon>
        <taxon>Coleofasciculaceae</taxon>
        <taxon>Symploca</taxon>
    </lineage>
</organism>
<dbReference type="GO" id="GO:0016491">
    <property type="term" value="F:oxidoreductase activity"/>
    <property type="evidence" value="ECO:0007669"/>
    <property type="project" value="UniProtKB-KW"/>
</dbReference>
<comment type="caution">
    <text evidence="5">The sequence shown here is derived from an EMBL/GenBank/DDBJ whole genome shotgun (WGS) entry which is preliminary data.</text>
</comment>
<dbReference type="InterPro" id="IPR033138">
    <property type="entry name" value="Cu_oxidase_CS"/>
</dbReference>
<evidence type="ECO:0000256" key="2">
    <source>
        <dbReference type="ARBA" id="ARBA00023002"/>
    </source>
</evidence>
<dbReference type="Gene3D" id="2.60.40.420">
    <property type="entry name" value="Cupredoxins - blue copper proteins"/>
    <property type="match status" value="3"/>
</dbReference>
<dbReference type="PANTHER" id="PTHR11709:SF518">
    <property type="entry name" value="MULTICOPPER OXIDASE"/>
    <property type="match status" value="1"/>
</dbReference>
<protein>
    <submittedName>
        <fullName evidence="5">Multicopper oxidase domain-containing protein</fullName>
    </submittedName>
</protein>
<feature type="domain" description="Plastocyanin-like" evidence="4">
    <location>
        <begin position="350"/>
        <end position="522"/>
    </location>
</feature>
<evidence type="ECO:0000259" key="4">
    <source>
        <dbReference type="Pfam" id="PF07731"/>
    </source>
</evidence>
<evidence type="ECO:0000256" key="3">
    <source>
        <dbReference type="SAM" id="MobiDB-lite"/>
    </source>
</evidence>
<gene>
    <name evidence="5" type="ORF">F6J89_21315</name>
</gene>